<keyword evidence="6" id="KW-1133">Transmembrane helix</keyword>
<name>A0A9Q6LKJ5_PISSA</name>
<dbReference type="InterPro" id="IPR000223">
    <property type="entry name" value="Pept_S26A_signal_pept_1"/>
</dbReference>
<evidence type="ECO:0000256" key="3">
    <source>
        <dbReference type="ARBA" id="ARBA00013208"/>
    </source>
</evidence>
<dbReference type="SUPFAM" id="SSF51306">
    <property type="entry name" value="LexA/Signal peptidase"/>
    <property type="match status" value="1"/>
</dbReference>
<dbReference type="RefSeq" id="WP_016209495.1">
    <property type="nucleotide sequence ID" value="NZ_CP012413.1"/>
</dbReference>
<gene>
    <name evidence="8" type="primary">lepB_2</name>
    <name evidence="8" type="ORF">Psal009_01532</name>
</gene>
<comment type="catalytic activity">
    <reaction evidence="1 6">
        <text>Cleavage of hydrophobic, N-terminal signal or leader sequences from secreted and periplasmic proteins.</text>
        <dbReference type="EC" id="3.4.21.89"/>
    </reaction>
</comment>
<dbReference type="InterPro" id="IPR019757">
    <property type="entry name" value="Pept_S26A_signal_pept_1_Lys-AS"/>
</dbReference>
<evidence type="ECO:0000256" key="4">
    <source>
        <dbReference type="ARBA" id="ARBA00019232"/>
    </source>
</evidence>
<dbReference type="Proteomes" id="UP000422232">
    <property type="component" value="Chromosome"/>
</dbReference>
<dbReference type="InterPro" id="IPR019533">
    <property type="entry name" value="Peptidase_S26"/>
</dbReference>
<evidence type="ECO:0000313" key="8">
    <source>
        <dbReference type="EMBL" id="QGO05639.1"/>
    </source>
</evidence>
<dbReference type="PANTHER" id="PTHR43390:SF1">
    <property type="entry name" value="CHLOROPLAST PROCESSING PEPTIDASE"/>
    <property type="match status" value="1"/>
</dbReference>
<evidence type="ECO:0000256" key="5">
    <source>
        <dbReference type="ARBA" id="ARBA00022801"/>
    </source>
</evidence>
<accession>A0A9Q6LKJ5</accession>
<organism evidence="8 9">
    <name type="scientific">Piscirickettsia salmonis</name>
    <dbReference type="NCBI Taxonomy" id="1238"/>
    <lineage>
        <taxon>Bacteria</taxon>
        <taxon>Pseudomonadati</taxon>
        <taxon>Pseudomonadota</taxon>
        <taxon>Gammaproteobacteria</taxon>
        <taxon>Thiotrichales</taxon>
        <taxon>Piscirickettsiaceae</taxon>
        <taxon>Piscirickettsia</taxon>
    </lineage>
</organism>
<dbReference type="CDD" id="cd06530">
    <property type="entry name" value="S26_SPase_I"/>
    <property type="match status" value="1"/>
</dbReference>
<evidence type="ECO:0000256" key="6">
    <source>
        <dbReference type="RuleBase" id="RU362042"/>
    </source>
</evidence>
<evidence type="ECO:0000313" key="9">
    <source>
        <dbReference type="Proteomes" id="UP000422232"/>
    </source>
</evidence>
<protein>
    <recommendedName>
        <fullName evidence="4 6">Signal peptidase I</fullName>
        <ecNumber evidence="3 6">3.4.21.89</ecNumber>
    </recommendedName>
</protein>
<reference evidence="8 9" key="1">
    <citation type="submission" date="2019-04" db="EMBL/GenBank/DDBJ databases">
        <title>Complete genome sequencing of Piscirickettsia salmonis strain Psal-009.</title>
        <authorList>
            <person name="Schober I."/>
            <person name="Bunk B."/>
            <person name="Sproer C."/>
            <person name="Carril G.P."/>
            <person name="Riedel T."/>
            <person name="Flores-Herrera P.A."/>
            <person name="Nourdin-Galindo G."/>
            <person name="Marshall S.H."/>
            <person name="Overmann J."/>
        </authorList>
    </citation>
    <scope>NUCLEOTIDE SEQUENCE [LARGE SCALE GENOMIC DNA]</scope>
    <source>
        <strain evidence="8 9">Psal-009</strain>
    </source>
</reference>
<keyword evidence="9" id="KW-1185">Reference proteome</keyword>
<comment type="subcellular location">
    <subcellularLocation>
        <location evidence="6">Membrane</location>
        <topology evidence="6">Multi-pass membrane protein</topology>
    </subcellularLocation>
</comment>
<dbReference type="NCBIfam" id="TIGR02227">
    <property type="entry name" value="sigpep_I_bact"/>
    <property type="match status" value="1"/>
</dbReference>
<dbReference type="GO" id="GO:0016020">
    <property type="term" value="C:membrane"/>
    <property type="evidence" value="ECO:0007669"/>
    <property type="project" value="UniProtKB-SubCell"/>
</dbReference>
<feature type="transmembrane region" description="Helical" evidence="6">
    <location>
        <begin position="62"/>
        <end position="81"/>
    </location>
</feature>
<dbReference type="GO" id="GO:0009003">
    <property type="term" value="F:signal peptidase activity"/>
    <property type="evidence" value="ECO:0007669"/>
    <property type="project" value="UniProtKB-EC"/>
</dbReference>
<feature type="transmembrane region" description="Helical" evidence="6">
    <location>
        <begin position="37"/>
        <end position="55"/>
    </location>
</feature>
<comment type="similarity">
    <text evidence="2 6">Belongs to the peptidase S26 family.</text>
</comment>
<dbReference type="InterPro" id="IPR036286">
    <property type="entry name" value="LexA/Signal_pep-like_sf"/>
</dbReference>
<keyword evidence="6" id="KW-0472">Membrane</keyword>
<keyword evidence="5 6" id="KW-0378">Hydrolase</keyword>
<feature type="domain" description="Peptidase S26" evidence="7">
    <location>
        <begin position="96"/>
        <end position="292"/>
    </location>
</feature>
<proteinExistence type="inferred from homology"/>
<dbReference type="GeneID" id="66740715"/>
<dbReference type="Gene3D" id="2.10.109.10">
    <property type="entry name" value="Umud Fragment, subunit A"/>
    <property type="match status" value="1"/>
</dbReference>
<dbReference type="PRINTS" id="PR00727">
    <property type="entry name" value="LEADERPTASE"/>
</dbReference>
<sequence length="313" mass="35232">MMTWILLILTALTGVMTAMRYIQPALADNKLITQAYGAFPLVLFITVIYVFHGSLANNFDWILVSLTLITGALYLLDLLLWKKARVKQEMAEPKVVEYARGFFPVFLVVLVIRSFIVSPSVVPSGSLLPTLDVGDYVLANNFAYGVRLPLSNLKIIPVSEPKRGDIALFHWPVNPQAVFIKRVVGVPGDVVSYHSKVLTINGKVATQKFLSPAQRVYTGGGQWINAEKYSEDLLGVQHNIYVIADRPAEDFTNLVIPKGHYLMMGDDRDDSDDGRGWGLVPEKDFIGKAWRRFFSWDSINHRVRWDRIGTLIH</sequence>
<evidence type="ECO:0000259" key="7">
    <source>
        <dbReference type="Pfam" id="PF10502"/>
    </source>
</evidence>
<dbReference type="EMBL" id="CP038908">
    <property type="protein sequence ID" value="QGO05639.1"/>
    <property type="molecule type" value="Genomic_DNA"/>
</dbReference>
<dbReference type="Pfam" id="PF10502">
    <property type="entry name" value="Peptidase_S26"/>
    <property type="match status" value="1"/>
</dbReference>
<dbReference type="GO" id="GO:0006465">
    <property type="term" value="P:signal peptide processing"/>
    <property type="evidence" value="ECO:0007669"/>
    <property type="project" value="InterPro"/>
</dbReference>
<dbReference type="EC" id="3.4.21.89" evidence="3 6"/>
<feature type="transmembrane region" description="Helical" evidence="6">
    <location>
        <begin position="101"/>
        <end position="122"/>
    </location>
</feature>
<evidence type="ECO:0000256" key="1">
    <source>
        <dbReference type="ARBA" id="ARBA00000677"/>
    </source>
</evidence>
<keyword evidence="6" id="KW-0812">Transmembrane</keyword>
<dbReference type="GO" id="GO:0004252">
    <property type="term" value="F:serine-type endopeptidase activity"/>
    <property type="evidence" value="ECO:0007669"/>
    <property type="project" value="InterPro"/>
</dbReference>
<dbReference type="PANTHER" id="PTHR43390">
    <property type="entry name" value="SIGNAL PEPTIDASE I"/>
    <property type="match status" value="1"/>
</dbReference>
<evidence type="ECO:0000256" key="2">
    <source>
        <dbReference type="ARBA" id="ARBA00009370"/>
    </source>
</evidence>
<dbReference type="PROSITE" id="PS00760">
    <property type="entry name" value="SPASE_I_2"/>
    <property type="match status" value="1"/>
</dbReference>
<dbReference type="AlphaFoldDB" id="A0A9Q6LKJ5"/>
<keyword evidence="6" id="KW-0645">Protease</keyword>